<dbReference type="AlphaFoldDB" id="A0AAV4NT62"/>
<keyword evidence="2" id="KW-1185">Reference proteome</keyword>
<accession>A0AAV4NT62</accession>
<sequence length="95" mass="10628">MGLSQGNVRIEREISRQLRDSIPCVKSRTSSHCARHETPDTIVKRNTCQTLSKKHPQGARVSARVLSCRSFYDLLNKTESGLSYSTAAIFPNYAT</sequence>
<reference evidence="1 2" key="1">
    <citation type="submission" date="2021-06" db="EMBL/GenBank/DDBJ databases">
        <title>Caerostris darwini draft genome.</title>
        <authorList>
            <person name="Kono N."/>
            <person name="Arakawa K."/>
        </authorList>
    </citation>
    <scope>NUCLEOTIDE SEQUENCE [LARGE SCALE GENOMIC DNA]</scope>
</reference>
<protein>
    <submittedName>
        <fullName evidence="1">Uncharacterized protein</fullName>
    </submittedName>
</protein>
<organism evidence="1 2">
    <name type="scientific">Caerostris darwini</name>
    <dbReference type="NCBI Taxonomy" id="1538125"/>
    <lineage>
        <taxon>Eukaryota</taxon>
        <taxon>Metazoa</taxon>
        <taxon>Ecdysozoa</taxon>
        <taxon>Arthropoda</taxon>
        <taxon>Chelicerata</taxon>
        <taxon>Arachnida</taxon>
        <taxon>Araneae</taxon>
        <taxon>Araneomorphae</taxon>
        <taxon>Entelegynae</taxon>
        <taxon>Araneoidea</taxon>
        <taxon>Araneidae</taxon>
        <taxon>Caerostris</taxon>
    </lineage>
</organism>
<gene>
    <name evidence="1" type="ORF">CDAR_212091</name>
</gene>
<comment type="caution">
    <text evidence="1">The sequence shown here is derived from an EMBL/GenBank/DDBJ whole genome shotgun (WGS) entry which is preliminary data.</text>
</comment>
<evidence type="ECO:0000313" key="1">
    <source>
        <dbReference type="EMBL" id="GIX87578.1"/>
    </source>
</evidence>
<dbReference type="Proteomes" id="UP001054837">
    <property type="component" value="Unassembled WGS sequence"/>
</dbReference>
<evidence type="ECO:0000313" key="2">
    <source>
        <dbReference type="Proteomes" id="UP001054837"/>
    </source>
</evidence>
<name>A0AAV4NT62_9ARAC</name>
<proteinExistence type="predicted"/>
<dbReference type="EMBL" id="BPLQ01002015">
    <property type="protein sequence ID" value="GIX87578.1"/>
    <property type="molecule type" value="Genomic_DNA"/>
</dbReference>